<protein>
    <submittedName>
        <fullName evidence="1">Phosphoribosylamine--glycine ligase</fullName>
    </submittedName>
</protein>
<gene>
    <name evidence="1" type="ORF">SAMN05443574_1102</name>
</gene>
<name>A0A1H2XKT7_HALVA</name>
<proteinExistence type="predicted"/>
<evidence type="ECO:0000313" key="1">
    <source>
        <dbReference type="EMBL" id="SDW93427.1"/>
    </source>
</evidence>
<keyword evidence="1" id="KW-0436">Ligase</keyword>
<dbReference type="Proteomes" id="UP000182573">
    <property type="component" value="Unassembled WGS sequence"/>
</dbReference>
<dbReference type="STRING" id="28442.SAMN05443574_1102"/>
<dbReference type="EMBL" id="FNOF01000010">
    <property type="protein sequence ID" value="SDW93427.1"/>
    <property type="molecule type" value="Genomic_DNA"/>
</dbReference>
<organism evidence="1 2">
    <name type="scientific">Haloarcula vallismortis</name>
    <name type="common">Halobacterium vallismortis</name>
    <dbReference type="NCBI Taxonomy" id="28442"/>
    <lineage>
        <taxon>Archaea</taxon>
        <taxon>Methanobacteriati</taxon>
        <taxon>Methanobacteriota</taxon>
        <taxon>Stenosarchaea group</taxon>
        <taxon>Halobacteria</taxon>
        <taxon>Halobacteriales</taxon>
        <taxon>Haloarculaceae</taxon>
        <taxon>Haloarcula</taxon>
    </lineage>
</organism>
<evidence type="ECO:0000313" key="2">
    <source>
        <dbReference type="Proteomes" id="UP000182573"/>
    </source>
</evidence>
<dbReference type="GO" id="GO:0016874">
    <property type="term" value="F:ligase activity"/>
    <property type="evidence" value="ECO:0007669"/>
    <property type="project" value="UniProtKB-KW"/>
</dbReference>
<accession>A0A1H2XKT7</accession>
<dbReference type="AlphaFoldDB" id="A0A1H2XKT7"/>
<sequence length="33" mass="3728">MAKFLFCSLDAALIGDIAWQVAKEGHSVRYYSH</sequence>
<reference evidence="1 2" key="1">
    <citation type="submission" date="2016-10" db="EMBL/GenBank/DDBJ databases">
        <authorList>
            <person name="de Groot N.N."/>
        </authorList>
    </citation>
    <scope>NUCLEOTIDE SEQUENCE [LARGE SCALE GENOMIC DNA]</scope>
    <source>
        <strain evidence="1 2">DSM 3756</strain>
    </source>
</reference>